<gene>
    <name evidence="12" type="primary">yajC</name>
    <name evidence="11" type="ORF">HMPREF3195_00063</name>
    <name evidence="12" type="ORF">NCTC11460_00666</name>
</gene>
<dbReference type="PRINTS" id="PR01853">
    <property type="entry name" value="YAJCTRNLCASE"/>
</dbReference>
<dbReference type="Proteomes" id="UP000070326">
    <property type="component" value="Unassembled WGS sequence"/>
</dbReference>
<organism evidence="11 13">
    <name type="scientific">Peptostreptococcus anaerobius</name>
    <dbReference type="NCBI Taxonomy" id="1261"/>
    <lineage>
        <taxon>Bacteria</taxon>
        <taxon>Bacillati</taxon>
        <taxon>Bacillota</taxon>
        <taxon>Clostridia</taxon>
        <taxon>Peptostreptococcales</taxon>
        <taxon>Peptostreptococcaceae</taxon>
        <taxon>Peptostreptococcus</taxon>
    </lineage>
</organism>
<protein>
    <submittedName>
        <fullName evidence="12">Preprotein translocase subunit YajC</fullName>
    </submittedName>
    <submittedName>
        <fullName evidence="11">Preprotein translocase, YajC subunit</fullName>
    </submittedName>
</protein>
<evidence type="ECO:0000256" key="5">
    <source>
        <dbReference type="ARBA" id="ARBA00022692"/>
    </source>
</evidence>
<dbReference type="RefSeq" id="WP_002842802.1">
    <property type="nucleotide sequence ID" value="NZ_CAMPYD010000011.1"/>
</dbReference>
<comment type="similarity">
    <text evidence="2">Belongs to the YajC family.</text>
</comment>
<sequence length="106" mass="12210">MPQNQMIMGIGIWVLIFVIFYFLLIRPQKKRDNQLKEMRNSIERGDTVVTVGGIIAKVSKVDEDKVVLELGPSRTKVPFEKWAIGRIVEKVSNEEPIENVEDKLEQ</sequence>
<evidence type="ECO:0000313" key="14">
    <source>
        <dbReference type="Proteomes" id="UP000255101"/>
    </source>
</evidence>
<evidence type="ECO:0000256" key="3">
    <source>
        <dbReference type="ARBA" id="ARBA00022448"/>
    </source>
</evidence>
<dbReference type="PATRIC" id="fig|1261.3.peg.433"/>
<keyword evidence="7 10" id="KW-1133">Transmembrane helix</keyword>
<evidence type="ECO:0000256" key="2">
    <source>
        <dbReference type="ARBA" id="ARBA00006742"/>
    </source>
</evidence>
<dbReference type="STRING" id="1261.HMPREF3195_00063"/>
<name>A0A135YZP2_9FIRM</name>
<evidence type="ECO:0000256" key="8">
    <source>
        <dbReference type="ARBA" id="ARBA00023010"/>
    </source>
</evidence>
<evidence type="ECO:0000256" key="7">
    <source>
        <dbReference type="ARBA" id="ARBA00022989"/>
    </source>
</evidence>
<evidence type="ECO:0000256" key="9">
    <source>
        <dbReference type="ARBA" id="ARBA00023136"/>
    </source>
</evidence>
<dbReference type="SMART" id="SM01323">
    <property type="entry name" value="YajC"/>
    <property type="match status" value="1"/>
</dbReference>
<reference evidence="11 13" key="1">
    <citation type="submission" date="2016-02" db="EMBL/GenBank/DDBJ databases">
        <authorList>
            <person name="Wen L."/>
            <person name="He K."/>
            <person name="Yang H."/>
        </authorList>
    </citation>
    <scope>NUCLEOTIDE SEQUENCE [LARGE SCALE GENOMIC DNA]</scope>
    <source>
        <strain evidence="11 13">MJR8628A</strain>
    </source>
</reference>
<evidence type="ECO:0000313" key="13">
    <source>
        <dbReference type="Proteomes" id="UP000070326"/>
    </source>
</evidence>
<reference evidence="12 14" key="2">
    <citation type="submission" date="2018-06" db="EMBL/GenBank/DDBJ databases">
        <authorList>
            <consortium name="Pathogen Informatics"/>
            <person name="Doyle S."/>
        </authorList>
    </citation>
    <scope>NUCLEOTIDE SEQUENCE [LARGE SCALE GENOMIC DNA]</scope>
    <source>
        <strain evidence="12 14">NCTC11460</strain>
    </source>
</reference>
<keyword evidence="3" id="KW-0813">Transport</keyword>
<evidence type="ECO:0000313" key="12">
    <source>
        <dbReference type="EMBL" id="SUB60753.1"/>
    </source>
</evidence>
<keyword evidence="6" id="KW-0653">Protein transport</keyword>
<dbReference type="NCBIfam" id="TIGR00739">
    <property type="entry name" value="yajC"/>
    <property type="match status" value="1"/>
</dbReference>
<evidence type="ECO:0000256" key="1">
    <source>
        <dbReference type="ARBA" id="ARBA00004162"/>
    </source>
</evidence>
<proteinExistence type="inferred from homology"/>
<feature type="transmembrane region" description="Helical" evidence="10">
    <location>
        <begin position="6"/>
        <end position="25"/>
    </location>
</feature>
<dbReference type="EMBL" id="UGTB01000004">
    <property type="protein sequence ID" value="SUB60753.1"/>
    <property type="molecule type" value="Genomic_DNA"/>
</dbReference>
<dbReference type="AlphaFoldDB" id="A0A135YZP2"/>
<keyword evidence="4" id="KW-1003">Cell membrane</keyword>
<evidence type="ECO:0000313" key="11">
    <source>
        <dbReference type="EMBL" id="KXI14874.1"/>
    </source>
</evidence>
<keyword evidence="8" id="KW-0811">Translocation</keyword>
<dbReference type="GeneID" id="79841994"/>
<dbReference type="eggNOG" id="COG1862">
    <property type="taxonomic scope" value="Bacteria"/>
</dbReference>
<dbReference type="PANTHER" id="PTHR33909">
    <property type="entry name" value="SEC TRANSLOCON ACCESSORY COMPLEX SUBUNIT YAJC"/>
    <property type="match status" value="1"/>
</dbReference>
<dbReference type="PANTHER" id="PTHR33909:SF1">
    <property type="entry name" value="SEC TRANSLOCON ACCESSORY COMPLEX SUBUNIT YAJC"/>
    <property type="match status" value="1"/>
</dbReference>
<comment type="subcellular location">
    <subcellularLocation>
        <location evidence="1">Cell membrane</location>
        <topology evidence="1">Single-pass membrane protein</topology>
    </subcellularLocation>
</comment>
<evidence type="ECO:0000256" key="4">
    <source>
        <dbReference type="ARBA" id="ARBA00022475"/>
    </source>
</evidence>
<dbReference type="EMBL" id="LSQZ01000001">
    <property type="protein sequence ID" value="KXI14874.1"/>
    <property type="molecule type" value="Genomic_DNA"/>
</dbReference>
<dbReference type="Proteomes" id="UP000255101">
    <property type="component" value="Unassembled WGS sequence"/>
</dbReference>
<dbReference type="Pfam" id="PF02699">
    <property type="entry name" value="YajC"/>
    <property type="match status" value="1"/>
</dbReference>
<dbReference type="InterPro" id="IPR003849">
    <property type="entry name" value="Preprotein_translocase_YajC"/>
</dbReference>
<evidence type="ECO:0000256" key="6">
    <source>
        <dbReference type="ARBA" id="ARBA00022927"/>
    </source>
</evidence>
<dbReference type="GO" id="GO:0005886">
    <property type="term" value="C:plasma membrane"/>
    <property type="evidence" value="ECO:0007669"/>
    <property type="project" value="UniProtKB-SubCell"/>
</dbReference>
<dbReference type="GO" id="GO:0015031">
    <property type="term" value="P:protein transport"/>
    <property type="evidence" value="ECO:0007669"/>
    <property type="project" value="UniProtKB-KW"/>
</dbReference>
<keyword evidence="5 10" id="KW-0812">Transmembrane</keyword>
<evidence type="ECO:0000256" key="10">
    <source>
        <dbReference type="SAM" id="Phobius"/>
    </source>
</evidence>
<accession>A0A135YZP2</accession>
<keyword evidence="9 10" id="KW-0472">Membrane</keyword>